<organism evidence="1 2">
    <name type="scientific">Rhodopirellula maiorica SM1</name>
    <dbReference type="NCBI Taxonomy" id="1265738"/>
    <lineage>
        <taxon>Bacteria</taxon>
        <taxon>Pseudomonadati</taxon>
        <taxon>Planctomycetota</taxon>
        <taxon>Planctomycetia</taxon>
        <taxon>Pirellulales</taxon>
        <taxon>Pirellulaceae</taxon>
        <taxon>Novipirellula</taxon>
    </lineage>
</organism>
<keyword evidence="2" id="KW-1185">Reference proteome</keyword>
<accession>M5RQ87</accession>
<dbReference type="Proteomes" id="UP000011991">
    <property type="component" value="Unassembled WGS sequence"/>
</dbReference>
<dbReference type="PATRIC" id="fig|1265738.3.peg.5528"/>
<protein>
    <submittedName>
        <fullName evidence="1">Uncharacterized protein</fullName>
    </submittedName>
</protein>
<comment type="caution">
    <text evidence="1">The sequence shown here is derived from an EMBL/GenBank/DDBJ whole genome shotgun (WGS) entry which is preliminary data.</text>
</comment>
<gene>
    <name evidence="1" type="ORF">RMSM_05519</name>
</gene>
<name>M5RQ87_9BACT</name>
<dbReference type="EMBL" id="ANOG01000783">
    <property type="protein sequence ID" value="EMI17552.1"/>
    <property type="molecule type" value="Genomic_DNA"/>
</dbReference>
<proteinExistence type="predicted"/>
<reference evidence="1 2" key="1">
    <citation type="journal article" date="2013" name="Mar. Genomics">
        <title>Expression of sulfatases in Rhodopirellula baltica and the diversity of sulfatases in the genus Rhodopirellula.</title>
        <authorList>
            <person name="Wegner C.E."/>
            <person name="Richter-Heitmann T."/>
            <person name="Klindworth A."/>
            <person name="Klockow C."/>
            <person name="Richter M."/>
            <person name="Achstetter T."/>
            <person name="Glockner F.O."/>
            <person name="Harder J."/>
        </authorList>
    </citation>
    <scope>NUCLEOTIDE SEQUENCE [LARGE SCALE GENOMIC DNA]</scope>
    <source>
        <strain evidence="1 2">SM1</strain>
    </source>
</reference>
<dbReference type="AlphaFoldDB" id="M5RQ87"/>
<evidence type="ECO:0000313" key="2">
    <source>
        <dbReference type="Proteomes" id="UP000011991"/>
    </source>
</evidence>
<sequence length="47" mass="5229">MLVAPRGGCPAIRGETSLQNDVEHLPDLDTIWDWLAQHPPHAGERID</sequence>
<evidence type="ECO:0000313" key="1">
    <source>
        <dbReference type="EMBL" id="EMI17552.1"/>
    </source>
</evidence>